<name>A0A1A6HD54_NEOLE</name>
<evidence type="ECO:0000313" key="2">
    <source>
        <dbReference type="Proteomes" id="UP000092124"/>
    </source>
</evidence>
<gene>
    <name evidence="1" type="ORF">A6R68_17054</name>
</gene>
<evidence type="ECO:0000313" key="1">
    <source>
        <dbReference type="EMBL" id="OBS76498.1"/>
    </source>
</evidence>
<sequence length="79" mass="9396">MQHAQKINFSWVLVNSADDYDCVEHEQFLPQAIMVESPRAQKMLIPHDMKKLIRWVQEDPQRVPPTPHFRLPRGKYINT</sequence>
<comment type="caution">
    <text evidence="1">The sequence shown here is derived from an EMBL/GenBank/DDBJ whole genome shotgun (WGS) entry which is preliminary data.</text>
</comment>
<accession>A0A1A6HD54</accession>
<dbReference type="AlphaFoldDB" id="A0A1A6HD54"/>
<organism evidence="1 2">
    <name type="scientific">Neotoma lepida</name>
    <name type="common">Desert woodrat</name>
    <dbReference type="NCBI Taxonomy" id="56216"/>
    <lineage>
        <taxon>Eukaryota</taxon>
        <taxon>Metazoa</taxon>
        <taxon>Chordata</taxon>
        <taxon>Craniata</taxon>
        <taxon>Vertebrata</taxon>
        <taxon>Euteleostomi</taxon>
        <taxon>Mammalia</taxon>
        <taxon>Eutheria</taxon>
        <taxon>Euarchontoglires</taxon>
        <taxon>Glires</taxon>
        <taxon>Rodentia</taxon>
        <taxon>Myomorpha</taxon>
        <taxon>Muroidea</taxon>
        <taxon>Cricetidae</taxon>
        <taxon>Neotominae</taxon>
        <taxon>Neotoma</taxon>
    </lineage>
</organism>
<protein>
    <submittedName>
        <fullName evidence="1">Uncharacterized protein</fullName>
    </submittedName>
</protein>
<keyword evidence="2" id="KW-1185">Reference proteome</keyword>
<reference evidence="1 2" key="1">
    <citation type="submission" date="2016-06" db="EMBL/GenBank/DDBJ databases">
        <title>The Draft Genome Sequence and Annotation of the Desert Woodrat Neotoma lepida.</title>
        <authorList>
            <person name="Campbell M."/>
            <person name="Oakeson K.F."/>
            <person name="Yandell M."/>
            <person name="Halpert J.R."/>
            <person name="Dearing D."/>
        </authorList>
    </citation>
    <scope>NUCLEOTIDE SEQUENCE [LARGE SCALE GENOMIC DNA]</scope>
    <source>
        <strain evidence="1">417</strain>
        <tissue evidence="1">Liver</tissue>
    </source>
</reference>
<proteinExistence type="predicted"/>
<dbReference type="EMBL" id="LZPO01034902">
    <property type="protein sequence ID" value="OBS76498.1"/>
    <property type="molecule type" value="Genomic_DNA"/>
</dbReference>
<dbReference type="Proteomes" id="UP000092124">
    <property type="component" value="Unassembled WGS sequence"/>
</dbReference>